<evidence type="ECO:0000256" key="2">
    <source>
        <dbReference type="ARBA" id="ARBA00006966"/>
    </source>
</evidence>
<dbReference type="GO" id="GO:0006545">
    <property type="term" value="P:glycine biosynthetic process"/>
    <property type="evidence" value="ECO:0007669"/>
    <property type="project" value="TreeGrafter"/>
</dbReference>
<evidence type="ECO:0000313" key="8">
    <source>
        <dbReference type="Proteomes" id="UP000000263"/>
    </source>
</evidence>
<evidence type="ECO:0000256" key="3">
    <source>
        <dbReference type="ARBA" id="ARBA00022898"/>
    </source>
</evidence>
<organism evidence="7 8">
    <name type="scientific">Roseiflexus castenholzii (strain DSM 13941 / HLO8)</name>
    <dbReference type="NCBI Taxonomy" id="383372"/>
    <lineage>
        <taxon>Bacteria</taxon>
        <taxon>Bacillati</taxon>
        <taxon>Chloroflexota</taxon>
        <taxon>Chloroflexia</taxon>
        <taxon>Chloroflexales</taxon>
        <taxon>Roseiflexineae</taxon>
        <taxon>Roseiflexaceae</taxon>
        <taxon>Roseiflexus</taxon>
    </lineage>
</organism>
<dbReference type="OrthoDB" id="9774495at2"/>
<reference evidence="7 8" key="1">
    <citation type="submission" date="2007-08" db="EMBL/GenBank/DDBJ databases">
        <title>Complete sequence of Roseiflexus castenholzii DSM 13941.</title>
        <authorList>
            <consortium name="US DOE Joint Genome Institute"/>
            <person name="Copeland A."/>
            <person name="Lucas S."/>
            <person name="Lapidus A."/>
            <person name="Barry K."/>
            <person name="Glavina del Rio T."/>
            <person name="Dalin E."/>
            <person name="Tice H."/>
            <person name="Pitluck S."/>
            <person name="Thompson L.S."/>
            <person name="Brettin T."/>
            <person name="Bruce D."/>
            <person name="Detter J.C."/>
            <person name="Han C."/>
            <person name="Tapia R."/>
            <person name="Schmutz J."/>
            <person name="Larimer F."/>
            <person name="Land M."/>
            <person name="Hauser L."/>
            <person name="Kyrpides N."/>
            <person name="Mikhailova N."/>
            <person name="Bryant D.A."/>
            <person name="Hanada S."/>
            <person name="Tsukatani Y."/>
            <person name="Richardson P."/>
        </authorList>
    </citation>
    <scope>NUCLEOTIDE SEQUENCE [LARGE SCALE GENOMIC DNA]</scope>
    <source>
        <strain evidence="8">DSM 13941 / HLO8</strain>
    </source>
</reference>
<dbReference type="SMR" id="A7NHA8"/>
<dbReference type="NCBIfam" id="NF007825">
    <property type="entry name" value="PRK10534.1"/>
    <property type="match status" value="1"/>
</dbReference>
<dbReference type="InterPro" id="IPR015422">
    <property type="entry name" value="PyrdxlP-dep_Trfase_small"/>
</dbReference>
<dbReference type="PIRSF" id="PIRSF017617">
    <property type="entry name" value="Thr_aldolase"/>
    <property type="match status" value="1"/>
</dbReference>
<dbReference type="InterPro" id="IPR023603">
    <property type="entry name" value="Low_specificity_L-TA-like"/>
</dbReference>
<evidence type="ECO:0000259" key="6">
    <source>
        <dbReference type="Pfam" id="PF01212"/>
    </source>
</evidence>
<dbReference type="GO" id="GO:0008732">
    <property type="term" value="F:L-allo-threonine aldolase activity"/>
    <property type="evidence" value="ECO:0007669"/>
    <property type="project" value="TreeGrafter"/>
</dbReference>
<dbReference type="GO" id="GO:0005829">
    <property type="term" value="C:cytosol"/>
    <property type="evidence" value="ECO:0007669"/>
    <property type="project" value="TreeGrafter"/>
</dbReference>
<dbReference type="InterPro" id="IPR001597">
    <property type="entry name" value="ArAA_b-elim_lyase/Thr_aldolase"/>
</dbReference>
<feature type="domain" description="Aromatic amino acid beta-eliminating lyase/threonine aldolase" evidence="6">
    <location>
        <begin position="7"/>
        <end position="291"/>
    </location>
</feature>
<comment type="cofactor">
    <cofactor evidence="1">
        <name>pyridoxal 5'-phosphate</name>
        <dbReference type="ChEBI" id="CHEBI:597326"/>
    </cofactor>
</comment>
<keyword evidence="3" id="KW-0663">Pyridoxal phosphate</keyword>
<evidence type="ECO:0000313" key="7">
    <source>
        <dbReference type="EMBL" id="ABU56855.1"/>
    </source>
</evidence>
<dbReference type="Proteomes" id="UP000000263">
    <property type="component" value="Chromosome"/>
</dbReference>
<dbReference type="PANTHER" id="PTHR48097">
    <property type="entry name" value="L-THREONINE ALDOLASE-RELATED"/>
    <property type="match status" value="1"/>
</dbReference>
<keyword evidence="8" id="KW-1185">Reference proteome</keyword>
<dbReference type="EC" id="4.1.2.5" evidence="7"/>
<dbReference type="InterPro" id="IPR015421">
    <property type="entry name" value="PyrdxlP-dep_Trfase_major"/>
</dbReference>
<dbReference type="GO" id="GO:0006567">
    <property type="term" value="P:L-threonine catabolic process"/>
    <property type="evidence" value="ECO:0007669"/>
    <property type="project" value="TreeGrafter"/>
</dbReference>
<keyword evidence="4 7" id="KW-0456">Lyase</keyword>
<dbReference type="STRING" id="383372.Rcas_0734"/>
<dbReference type="HOGENOM" id="CLU_029381_0_2_0"/>
<dbReference type="CDD" id="cd06502">
    <property type="entry name" value="TA_like"/>
    <property type="match status" value="1"/>
</dbReference>
<evidence type="ECO:0000256" key="4">
    <source>
        <dbReference type="ARBA" id="ARBA00023239"/>
    </source>
</evidence>
<name>A7NHA8_ROSCS</name>
<dbReference type="Gene3D" id="3.40.640.10">
    <property type="entry name" value="Type I PLP-dependent aspartate aminotransferase-like (Major domain)"/>
    <property type="match status" value="1"/>
</dbReference>
<dbReference type="PANTHER" id="PTHR48097:SF9">
    <property type="entry name" value="L-THREONINE ALDOLASE"/>
    <property type="match status" value="1"/>
</dbReference>
<dbReference type="AlphaFoldDB" id="A7NHA8"/>
<dbReference type="FunFam" id="3.40.640.10:FF:000030">
    <property type="entry name" value="Low-specificity L-threonine aldolase"/>
    <property type="match status" value="1"/>
</dbReference>
<dbReference type="NCBIfam" id="NF041359">
    <property type="entry name" value="GntG_guanitoxin"/>
    <property type="match status" value="1"/>
</dbReference>
<evidence type="ECO:0000256" key="5">
    <source>
        <dbReference type="PIRSR" id="PIRSR017617-1"/>
    </source>
</evidence>
<dbReference type="Pfam" id="PF01212">
    <property type="entry name" value="Beta_elim_lyase"/>
    <property type="match status" value="1"/>
</dbReference>
<sequence>MPSKPIDLRSDTVTLPTPAMRTAMARAEVGDDVYGEDPTINRLEEFAAQRVGKAAAMFVPSGTMGNLCALLAHCQRGDEVIVGDASHIYNYEAGGASVVGGVAFHVLPNQPDGTIALDHLRAAVRWLDDPHCAETRLICLENTHNSCGGVALSPEYLASVAAFARERGLLVHLDGARMFNAAIALSVDVTELTRHVDSVMFCLSKGLAAPVGSVVCGDEAFIRRARRARKVLGGSMRQAGVIAAAGIVALETMVDRLEEDHANARMLAEGLAGFPQIVIEPERVQTNIVIFTLRDGISAEEFVVRLRERGVLMGDMGGGRVRAVTHYGIDAGDITETLAVAEEVLRAGSGVRDQGFPLH</sequence>
<gene>
    <name evidence="7" type="ordered locus">Rcas_0734</name>
</gene>
<dbReference type="Gene3D" id="3.90.1150.10">
    <property type="entry name" value="Aspartate Aminotransferase, domain 1"/>
    <property type="match status" value="1"/>
</dbReference>
<evidence type="ECO:0000256" key="1">
    <source>
        <dbReference type="ARBA" id="ARBA00001933"/>
    </source>
</evidence>
<dbReference type="RefSeq" id="WP_012119285.1">
    <property type="nucleotide sequence ID" value="NC_009767.1"/>
</dbReference>
<dbReference type="eggNOG" id="COG2008">
    <property type="taxonomic scope" value="Bacteria"/>
</dbReference>
<feature type="modified residue" description="N6-(pyridoxal phosphate)lysine" evidence="5">
    <location>
        <position position="205"/>
    </location>
</feature>
<dbReference type="SUPFAM" id="SSF53383">
    <property type="entry name" value="PLP-dependent transferases"/>
    <property type="match status" value="1"/>
</dbReference>
<dbReference type="FunFam" id="3.90.1150.10:FF:000041">
    <property type="entry name" value="Low-specificity L-threonine aldolase"/>
    <property type="match status" value="1"/>
</dbReference>
<accession>A7NHA8</accession>
<protein>
    <submittedName>
        <fullName evidence="7">Threonine aldolase</fullName>
        <ecNumber evidence="7">4.1.2.5</ecNumber>
    </submittedName>
</protein>
<comment type="similarity">
    <text evidence="2">Belongs to the threonine aldolase family.</text>
</comment>
<dbReference type="InterPro" id="IPR015424">
    <property type="entry name" value="PyrdxlP-dep_Trfase"/>
</dbReference>
<proteinExistence type="inferred from homology"/>
<dbReference type="EMBL" id="CP000804">
    <property type="protein sequence ID" value="ABU56855.1"/>
    <property type="molecule type" value="Genomic_DNA"/>
</dbReference>
<dbReference type="KEGG" id="rca:Rcas_0734"/>